<name>A0A158DT89_9BURK</name>
<evidence type="ECO:0000313" key="1">
    <source>
        <dbReference type="EMBL" id="SAK97832.1"/>
    </source>
</evidence>
<dbReference type="STRING" id="1777140.AWB79_07522"/>
<comment type="caution">
    <text evidence="1">The sequence shown here is derived from an EMBL/GenBank/DDBJ whole genome shotgun (WGS) entry which is preliminary data.</text>
</comment>
<sequence length="155" mass="17601">MSYLSDYQAQRRHLSRLCRLLGIPLSEQGPGRKVPRHNNALRVAIFDGCLGPDWRDVTNGKSAVVFDQELARMVDTMEMRNGYNLAVAQACIRAGKHEAKLGRADMAILRDSKGRVTVRPMTTAHRTARFKAAEEFYAEARRYQQLHEEARSDRG</sequence>
<dbReference type="AlphaFoldDB" id="A0A158DT89"/>
<reference evidence="1" key="1">
    <citation type="submission" date="2016-01" db="EMBL/GenBank/DDBJ databases">
        <authorList>
            <person name="Peeters C."/>
        </authorList>
    </citation>
    <scope>NUCLEOTIDE SEQUENCE</scope>
    <source>
        <strain evidence="1">LMG 29322</strain>
    </source>
</reference>
<evidence type="ECO:0000313" key="2">
    <source>
        <dbReference type="Proteomes" id="UP000054851"/>
    </source>
</evidence>
<proteinExistence type="predicted"/>
<gene>
    <name evidence="1" type="ORF">AWB79_07522</name>
</gene>
<dbReference type="Proteomes" id="UP000054851">
    <property type="component" value="Unassembled WGS sequence"/>
</dbReference>
<organism evidence="1 2">
    <name type="scientific">Caballeronia hypogeia</name>
    <dbReference type="NCBI Taxonomy" id="1777140"/>
    <lineage>
        <taxon>Bacteria</taxon>
        <taxon>Pseudomonadati</taxon>
        <taxon>Pseudomonadota</taxon>
        <taxon>Betaproteobacteria</taxon>
        <taxon>Burkholderiales</taxon>
        <taxon>Burkholderiaceae</taxon>
        <taxon>Caballeronia</taxon>
    </lineage>
</organism>
<protein>
    <submittedName>
        <fullName evidence="1">Uncharacterized protein</fullName>
    </submittedName>
</protein>
<dbReference type="EMBL" id="FCOA02000062">
    <property type="protein sequence ID" value="SAK97832.1"/>
    <property type="molecule type" value="Genomic_DNA"/>
</dbReference>
<accession>A0A158DT89</accession>
<keyword evidence="2" id="KW-1185">Reference proteome</keyword>